<name>A0AAE0T5G1_9BIVA</name>
<evidence type="ECO:0000256" key="1">
    <source>
        <dbReference type="SAM" id="MobiDB-lite"/>
    </source>
</evidence>
<evidence type="ECO:0000313" key="3">
    <source>
        <dbReference type="Proteomes" id="UP001195483"/>
    </source>
</evidence>
<dbReference type="EMBL" id="JAEAOA010002358">
    <property type="protein sequence ID" value="KAK3603843.1"/>
    <property type="molecule type" value="Genomic_DNA"/>
</dbReference>
<proteinExistence type="predicted"/>
<feature type="compositionally biased region" description="Basic and acidic residues" evidence="1">
    <location>
        <begin position="161"/>
        <end position="171"/>
    </location>
</feature>
<feature type="region of interest" description="Disordered" evidence="1">
    <location>
        <begin position="156"/>
        <end position="188"/>
    </location>
</feature>
<accession>A0AAE0T5G1</accession>
<sequence length="238" mass="26949">MAEAMRERASIGFQLKLNVLADLRPEGYRCIYNEFLKTVSSLNAHFRNVENLSFIHVSSLSMTSDHDINFIFEVNKDDLDLFFTACKSKVLSNSLTDYAASKNLHKKLKMDKNDKLNLSMEMECKFYNNLKASFCLESTNQKSAIKRSSEITMLECSHSNPSDKDRKKEHSFGGNGPAENYPDPIQADGSHTMIARKLPVKRASLQQNETSQHKFKCLHLDKNTSTLDISNGYVSSCS</sequence>
<gene>
    <name evidence="2" type="ORF">CHS0354_042850</name>
</gene>
<reference evidence="2" key="2">
    <citation type="journal article" date="2021" name="Genome Biol. Evol.">
        <title>Developing a high-quality reference genome for a parasitic bivalve with doubly uniparental inheritance (Bivalvia: Unionida).</title>
        <authorList>
            <person name="Smith C.H."/>
        </authorList>
    </citation>
    <scope>NUCLEOTIDE SEQUENCE</scope>
    <source>
        <strain evidence="2">CHS0354</strain>
        <tissue evidence="2">Mantle</tissue>
    </source>
</reference>
<comment type="caution">
    <text evidence="2">The sequence shown here is derived from an EMBL/GenBank/DDBJ whole genome shotgun (WGS) entry which is preliminary data.</text>
</comment>
<evidence type="ECO:0000313" key="2">
    <source>
        <dbReference type="EMBL" id="KAK3603843.1"/>
    </source>
</evidence>
<reference evidence="2" key="1">
    <citation type="journal article" date="2021" name="Genome Biol. Evol.">
        <title>A High-Quality Reference Genome for a Parasitic Bivalve with Doubly Uniparental Inheritance (Bivalvia: Unionida).</title>
        <authorList>
            <person name="Smith C.H."/>
        </authorList>
    </citation>
    <scope>NUCLEOTIDE SEQUENCE</scope>
    <source>
        <strain evidence="2">CHS0354</strain>
    </source>
</reference>
<keyword evidence="3" id="KW-1185">Reference proteome</keyword>
<dbReference type="Proteomes" id="UP001195483">
    <property type="component" value="Unassembled WGS sequence"/>
</dbReference>
<organism evidence="2 3">
    <name type="scientific">Potamilus streckersoni</name>
    <dbReference type="NCBI Taxonomy" id="2493646"/>
    <lineage>
        <taxon>Eukaryota</taxon>
        <taxon>Metazoa</taxon>
        <taxon>Spiralia</taxon>
        <taxon>Lophotrochozoa</taxon>
        <taxon>Mollusca</taxon>
        <taxon>Bivalvia</taxon>
        <taxon>Autobranchia</taxon>
        <taxon>Heteroconchia</taxon>
        <taxon>Palaeoheterodonta</taxon>
        <taxon>Unionida</taxon>
        <taxon>Unionoidea</taxon>
        <taxon>Unionidae</taxon>
        <taxon>Ambleminae</taxon>
        <taxon>Lampsilini</taxon>
        <taxon>Potamilus</taxon>
    </lineage>
</organism>
<dbReference type="AlphaFoldDB" id="A0AAE0T5G1"/>
<protein>
    <submittedName>
        <fullName evidence="2">Uncharacterized protein</fullName>
    </submittedName>
</protein>
<reference evidence="2" key="3">
    <citation type="submission" date="2023-05" db="EMBL/GenBank/DDBJ databases">
        <authorList>
            <person name="Smith C.H."/>
        </authorList>
    </citation>
    <scope>NUCLEOTIDE SEQUENCE</scope>
    <source>
        <strain evidence="2">CHS0354</strain>
        <tissue evidence="2">Mantle</tissue>
    </source>
</reference>